<reference evidence="2" key="1">
    <citation type="submission" date="2024-06" db="EMBL/GenBank/DDBJ databases">
        <authorList>
            <person name="Liu X."/>
            <person name="Lenzi L."/>
            <person name="Haldenby T S."/>
            <person name="Uol C."/>
        </authorList>
    </citation>
    <scope>NUCLEOTIDE SEQUENCE</scope>
</reference>
<protein>
    <recommendedName>
        <fullName evidence="1">GRHL1/CP2 C-terminal domain-containing protein</fullName>
    </recommendedName>
</protein>
<name>A0AAV2TQC6_CALDB</name>
<dbReference type="GO" id="GO:0000978">
    <property type="term" value="F:RNA polymerase II cis-regulatory region sequence-specific DNA binding"/>
    <property type="evidence" value="ECO:0007669"/>
    <property type="project" value="TreeGrafter"/>
</dbReference>
<dbReference type="PANTHER" id="PTHR11037">
    <property type="entry name" value="TRANSCRIPTION FACTOR CP2"/>
    <property type="match status" value="1"/>
</dbReference>
<evidence type="ECO:0000313" key="3">
    <source>
        <dbReference type="Proteomes" id="UP001497525"/>
    </source>
</evidence>
<evidence type="ECO:0000259" key="1">
    <source>
        <dbReference type="Pfam" id="PF25416"/>
    </source>
</evidence>
<feature type="domain" description="GRHL1/CP2 C-terminal" evidence="1">
    <location>
        <begin position="96"/>
        <end position="174"/>
    </location>
</feature>
<dbReference type="Pfam" id="PF25416">
    <property type="entry name" value="GRHL1_C"/>
    <property type="match status" value="1"/>
</dbReference>
<dbReference type="EMBL" id="CAXLJL010000412">
    <property type="protein sequence ID" value="CAL5137572.1"/>
    <property type="molecule type" value="Genomic_DNA"/>
</dbReference>
<gene>
    <name evidence="2" type="ORF">CDAUBV1_LOCUS11868</name>
</gene>
<dbReference type="PANTHER" id="PTHR11037:SF12">
    <property type="entry name" value="GRH_CP2 DB DOMAIN-CONTAINING PROTEIN"/>
    <property type="match status" value="1"/>
</dbReference>
<evidence type="ECO:0000313" key="2">
    <source>
        <dbReference type="EMBL" id="CAL5137572.1"/>
    </source>
</evidence>
<dbReference type="InterPro" id="IPR057520">
    <property type="entry name" value="GRHL1/CP2_C"/>
</dbReference>
<proteinExistence type="predicted"/>
<dbReference type="InterPro" id="IPR040167">
    <property type="entry name" value="TF_CP2-like"/>
</dbReference>
<dbReference type="GO" id="GO:0005634">
    <property type="term" value="C:nucleus"/>
    <property type="evidence" value="ECO:0007669"/>
    <property type="project" value="TreeGrafter"/>
</dbReference>
<organism evidence="2 3">
    <name type="scientific">Calicophoron daubneyi</name>
    <name type="common">Rumen fluke</name>
    <name type="synonym">Paramphistomum daubneyi</name>
    <dbReference type="NCBI Taxonomy" id="300641"/>
    <lineage>
        <taxon>Eukaryota</taxon>
        <taxon>Metazoa</taxon>
        <taxon>Spiralia</taxon>
        <taxon>Lophotrochozoa</taxon>
        <taxon>Platyhelminthes</taxon>
        <taxon>Trematoda</taxon>
        <taxon>Digenea</taxon>
        <taxon>Plagiorchiida</taxon>
        <taxon>Pronocephalata</taxon>
        <taxon>Paramphistomoidea</taxon>
        <taxon>Paramphistomidae</taxon>
        <taxon>Calicophoron</taxon>
    </lineage>
</organism>
<sequence>MENDKLEASVMLGSSAPVIQNTRIRVSFGYKQEDEDGLLVGKNIEAGNLNGQYKVSTAVWIGRDMLRLTKDDFLSLCGAVEGLRLHNAFCNKPTRPRRTFYISRKEKRVYQAVMLYELTREELLRQIAPIISMRVDQIHVLCVLTAPGIPVFLSNELIAQLEDQSCFQIEVGWNVQHKANVFLRPV</sequence>
<accession>A0AAV2TQC6</accession>
<dbReference type="GO" id="GO:0001228">
    <property type="term" value="F:DNA-binding transcription activator activity, RNA polymerase II-specific"/>
    <property type="evidence" value="ECO:0007669"/>
    <property type="project" value="TreeGrafter"/>
</dbReference>
<comment type="caution">
    <text evidence="2">The sequence shown here is derived from an EMBL/GenBank/DDBJ whole genome shotgun (WGS) entry which is preliminary data.</text>
</comment>
<dbReference type="AlphaFoldDB" id="A0AAV2TQC6"/>
<dbReference type="Proteomes" id="UP001497525">
    <property type="component" value="Unassembled WGS sequence"/>
</dbReference>